<gene>
    <name evidence="2" type="ORF">DSM02_156</name>
</gene>
<keyword evidence="3" id="KW-1185">Reference proteome</keyword>
<dbReference type="Gene3D" id="3.10.490.10">
    <property type="entry name" value="Gamma-glutamyl cyclotransferase-like"/>
    <property type="match status" value="1"/>
</dbReference>
<protein>
    <submittedName>
        <fullName evidence="2">Gamma-glutamyl AIG2-like cyclotransferase</fullName>
    </submittedName>
</protein>
<reference evidence="2 3" key="1">
    <citation type="submission" date="2018-07" db="EMBL/GenBank/DDBJ databases">
        <title>Leeuwenhoekiella genomics.</title>
        <authorList>
            <person name="Tahon G."/>
            <person name="Willems A."/>
        </authorList>
    </citation>
    <scope>NUCLEOTIDE SEQUENCE [LARGE SCALE GENOMIC DNA]</scope>
    <source>
        <strain evidence="2 3">LMG 29608</strain>
    </source>
</reference>
<evidence type="ECO:0000313" key="2">
    <source>
        <dbReference type="EMBL" id="RXG26163.1"/>
    </source>
</evidence>
<dbReference type="GO" id="GO:0016740">
    <property type="term" value="F:transferase activity"/>
    <property type="evidence" value="ECO:0007669"/>
    <property type="project" value="UniProtKB-KW"/>
</dbReference>
<evidence type="ECO:0000313" key="3">
    <source>
        <dbReference type="Proteomes" id="UP000289859"/>
    </source>
</evidence>
<dbReference type="InterPro" id="IPR036568">
    <property type="entry name" value="GGCT-like_sf"/>
</dbReference>
<dbReference type="OrthoDB" id="9798388at2"/>
<keyword evidence="2" id="KW-0808">Transferase</keyword>
<evidence type="ECO:0000259" key="1">
    <source>
        <dbReference type="Pfam" id="PF06094"/>
    </source>
</evidence>
<dbReference type="CDD" id="cd06661">
    <property type="entry name" value="GGCT_like"/>
    <property type="match status" value="1"/>
</dbReference>
<accession>A0A4Q0PH16</accession>
<sequence length="112" mass="13097">MAFLFTYGTLQNIKIQTELFGRKLKGKKDFLKKYRLGTIKIPENHPQVQSYFIAIYTGDENDQIEGIVYELKDFELALADEYEGNSYERRIIILDSNTKANFYCESPKNIIN</sequence>
<feature type="domain" description="Gamma-glutamylcyclotransferase AIG2-like" evidence="1">
    <location>
        <begin position="4"/>
        <end position="103"/>
    </location>
</feature>
<comment type="caution">
    <text evidence="2">The sequence shown here is derived from an EMBL/GenBank/DDBJ whole genome shotgun (WGS) entry which is preliminary data.</text>
</comment>
<dbReference type="AlphaFoldDB" id="A0A4Q0PH16"/>
<dbReference type="Proteomes" id="UP000289859">
    <property type="component" value="Unassembled WGS sequence"/>
</dbReference>
<proteinExistence type="predicted"/>
<dbReference type="SUPFAM" id="SSF110857">
    <property type="entry name" value="Gamma-glutamyl cyclotransferase-like"/>
    <property type="match status" value="1"/>
</dbReference>
<name>A0A4Q0PH16_9FLAO</name>
<dbReference type="RefSeq" id="WP_128763855.1">
    <property type="nucleotide sequence ID" value="NZ_JBHUOO010000018.1"/>
</dbReference>
<dbReference type="InterPro" id="IPR009288">
    <property type="entry name" value="AIG2-like_dom"/>
</dbReference>
<dbReference type="EMBL" id="QOVK01000001">
    <property type="protein sequence ID" value="RXG26163.1"/>
    <property type="molecule type" value="Genomic_DNA"/>
</dbReference>
<dbReference type="InterPro" id="IPR013024">
    <property type="entry name" value="GGCT-like"/>
</dbReference>
<dbReference type="Pfam" id="PF06094">
    <property type="entry name" value="GGACT"/>
    <property type="match status" value="1"/>
</dbReference>
<organism evidence="2 3">
    <name type="scientific">Leeuwenhoekiella polynyae</name>
    <dbReference type="NCBI Taxonomy" id="1550906"/>
    <lineage>
        <taxon>Bacteria</taxon>
        <taxon>Pseudomonadati</taxon>
        <taxon>Bacteroidota</taxon>
        <taxon>Flavobacteriia</taxon>
        <taxon>Flavobacteriales</taxon>
        <taxon>Flavobacteriaceae</taxon>
        <taxon>Leeuwenhoekiella</taxon>
    </lineage>
</organism>